<dbReference type="PATRIC" id="fig|1434120.4.peg.2597"/>
<feature type="region of interest" description="Disordered" evidence="1">
    <location>
        <begin position="1"/>
        <end position="25"/>
    </location>
</feature>
<dbReference type="KEGG" id="msw:MSSIT_2009"/>
<organism evidence="3 4">
    <name type="scientific">Methanosarcina siciliae T4/M</name>
    <dbReference type="NCBI Taxonomy" id="1434120"/>
    <lineage>
        <taxon>Archaea</taxon>
        <taxon>Methanobacteriati</taxon>
        <taxon>Methanobacteriota</taxon>
        <taxon>Stenosarchaea group</taxon>
        <taxon>Methanomicrobia</taxon>
        <taxon>Methanosarcinales</taxon>
        <taxon>Methanosarcinaceae</taxon>
        <taxon>Methanosarcina</taxon>
    </lineage>
</organism>
<name>A0A0E3P7A9_9EURY</name>
<dbReference type="InterPro" id="IPR016723">
    <property type="entry name" value="Tscrpt_reg_ArsR_prd"/>
</dbReference>
<evidence type="ECO:0000256" key="1">
    <source>
        <dbReference type="SAM" id="MobiDB-lite"/>
    </source>
</evidence>
<dbReference type="InterPro" id="IPR011991">
    <property type="entry name" value="ArsR-like_HTH"/>
</dbReference>
<dbReference type="InterPro" id="IPR036388">
    <property type="entry name" value="WH-like_DNA-bd_sf"/>
</dbReference>
<dbReference type="InterPro" id="IPR036390">
    <property type="entry name" value="WH_DNA-bd_sf"/>
</dbReference>
<dbReference type="GO" id="GO:0003700">
    <property type="term" value="F:DNA-binding transcription factor activity"/>
    <property type="evidence" value="ECO:0007669"/>
    <property type="project" value="InterPro"/>
</dbReference>
<dbReference type="AlphaFoldDB" id="A0A0E3P7A9"/>
<protein>
    <submittedName>
        <fullName evidence="3">Transcriptional regulator, ArsR family</fullName>
    </submittedName>
</protein>
<dbReference type="Gene3D" id="1.10.10.10">
    <property type="entry name" value="Winged helix-like DNA-binding domain superfamily/Winged helix DNA-binding domain"/>
    <property type="match status" value="1"/>
</dbReference>
<dbReference type="RefSeq" id="WP_082088958.1">
    <property type="nucleotide sequence ID" value="NZ_CP009506.1"/>
</dbReference>
<evidence type="ECO:0000259" key="2">
    <source>
        <dbReference type="Pfam" id="PF01022"/>
    </source>
</evidence>
<dbReference type="CDD" id="cd00090">
    <property type="entry name" value="HTH_ARSR"/>
    <property type="match status" value="1"/>
</dbReference>
<dbReference type="Pfam" id="PF01022">
    <property type="entry name" value="HTH_5"/>
    <property type="match status" value="1"/>
</dbReference>
<dbReference type="OrthoDB" id="114909at2157"/>
<feature type="compositionally biased region" description="Polar residues" evidence="1">
    <location>
        <begin position="1"/>
        <end position="21"/>
    </location>
</feature>
<dbReference type="EMBL" id="CP009506">
    <property type="protein sequence ID" value="AKB28728.1"/>
    <property type="molecule type" value="Genomic_DNA"/>
</dbReference>
<evidence type="ECO:0000313" key="3">
    <source>
        <dbReference type="EMBL" id="AKB28728.1"/>
    </source>
</evidence>
<dbReference type="HOGENOM" id="CLU_085608_0_0_2"/>
<proteinExistence type="predicted"/>
<sequence length="290" mass="33319">MNSEPLTEGQNLGGKKNQSASREPIGPLESIPDYFLKYDVESNYFEELHSIKEEVTSLRNEFSRFLQRTNQQHIDSMVEDMRKSFMRPMVDYLCEDASDRMSNQMTRDCGMRELCETTFKDILHETAGLVGKGRVDSATVKIYRDRIEKLKKEAKKPQCSKCISEASNLFEKQVKLMRSLQIYEDREEKGEKSDISAIKPDRIVTEVCEPVANKQRLLMLKALSGESKTFSELSKLTGLRGGNLLFHLQKLLDTGMVLQRSERGDYIITRKGYSTLQGLSRIYSEIELTE</sequence>
<keyword evidence="4" id="KW-1185">Reference proteome</keyword>
<dbReference type="SUPFAM" id="SSF46785">
    <property type="entry name" value="Winged helix' DNA-binding domain"/>
    <property type="match status" value="1"/>
</dbReference>
<accession>A0A0E3P7A9</accession>
<reference evidence="3 4" key="1">
    <citation type="submission" date="2014-07" db="EMBL/GenBank/DDBJ databases">
        <title>Methanogenic archaea and the global carbon cycle.</title>
        <authorList>
            <person name="Henriksen J.R."/>
            <person name="Luke J."/>
            <person name="Reinhart S."/>
            <person name="Benedict M.N."/>
            <person name="Youngblut N.D."/>
            <person name="Metcalf M.E."/>
            <person name="Whitaker R.J."/>
            <person name="Metcalf W.W."/>
        </authorList>
    </citation>
    <scope>NUCLEOTIDE SEQUENCE [LARGE SCALE GENOMIC DNA]</scope>
    <source>
        <strain evidence="3 4">T4/M</strain>
    </source>
</reference>
<dbReference type="GeneID" id="24860873"/>
<evidence type="ECO:0000313" key="4">
    <source>
        <dbReference type="Proteomes" id="UP000033111"/>
    </source>
</evidence>
<gene>
    <name evidence="3" type="ORF">MSSIT_2009</name>
</gene>
<dbReference type="PIRSF" id="PIRSF018357">
    <property type="entry name" value="Trans_reg_ArsR_prd"/>
    <property type="match status" value="1"/>
</dbReference>
<dbReference type="InterPro" id="IPR001845">
    <property type="entry name" value="HTH_ArsR_DNA-bd_dom"/>
</dbReference>
<dbReference type="Proteomes" id="UP000033111">
    <property type="component" value="Chromosome"/>
</dbReference>
<feature type="domain" description="HTH arsR-type" evidence="2">
    <location>
        <begin position="214"/>
        <end position="257"/>
    </location>
</feature>